<feature type="transmembrane region" description="Helical" evidence="2">
    <location>
        <begin position="99"/>
        <end position="118"/>
    </location>
</feature>
<dbReference type="OrthoDB" id="258179at2"/>
<keyword evidence="4" id="KW-1185">Reference proteome</keyword>
<organism evidence="3 4">
    <name type="scientific">Gimesia aquarii</name>
    <dbReference type="NCBI Taxonomy" id="2527964"/>
    <lineage>
        <taxon>Bacteria</taxon>
        <taxon>Pseudomonadati</taxon>
        <taxon>Planctomycetota</taxon>
        <taxon>Planctomycetia</taxon>
        <taxon>Planctomycetales</taxon>
        <taxon>Planctomycetaceae</taxon>
        <taxon>Gimesia</taxon>
    </lineage>
</organism>
<name>A0A517WWP5_9PLAN</name>
<keyword evidence="3" id="KW-0808">Transferase</keyword>
<dbReference type="EMBL" id="CP037422">
    <property type="protein sequence ID" value="QDU09622.1"/>
    <property type="molecule type" value="Genomic_DNA"/>
</dbReference>
<proteinExistence type="predicted"/>
<evidence type="ECO:0000256" key="1">
    <source>
        <dbReference type="SAM" id="MobiDB-lite"/>
    </source>
</evidence>
<gene>
    <name evidence="3" type="ORF">V202x_29980</name>
</gene>
<protein>
    <submittedName>
        <fullName evidence="3">MraY-like glycosyltransferase</fullName>
    </submittedName>
</protein>
<dbReference type="GO" id="GO:0016740">
    <property type="term" value="F:transferase activity"/>
    <property type="evidence" value="ECO:0007669"/>
    <property type="project" value="UniProtKB-KW"/>
</dbReference>
<keyword evidence="2" id="KW-0472">Membrane</keyword>
<feature type="compositionally biased region" description="Polar residues" evidence="1">
    <location>
        <begin position="23"/>
        <end position="32"/>
    </location>
</feature>
<accession>A0A517WWP5</accession>
<dbReference type="RefSeq" id="WP_145176126.1">
    <property type="nucleotide sequence ID" value="NZ_CP037422.1"/>
</dbReference>
<reference evidence="3 4" key="1">
    <citation type="submission" date="2019-03" db="EMBL/GenBank/DDBJ databases">
        <title>Deep-cultivation of Planctomycetes and their phenomic and genomic characterization uncovers novel biology.</title>
        <authorList>
            <person name="Wiegand S."/>
            <person name="Jogler M."/>
            <person name="Boedeker C."/>
            <person name="Pinto D."/>
            <person name="Vollmers J."/>
            <person name="Rivas-Marin E."/>
            <person name="Kohn T."/>
            <person name="Peeters S.H."/>
            <person name="Heuer A."/>
            <person name="Rast P."/>
            <person name="Oberbeckmann S."/>
            <person name="Bunk B."/>
            <person name="Jeske O."/>
            <person name="Meyerdierks A."/>
            <person name="Storesund J.E."/>
            <person name="Kallscheuer N."/>
            <person name="Luecker S."/>
            <person name="Lage O.M."/>
            <person name="Pohl T."/>
            <person name="Merkel B.J."/>
            <person name="Hornburger P."/>
            <person name="Mueller R.-W."/>
            <person name="Bruemmer F."/>
            <person name="Labrenz M."/>
            <person name="Spormann A.M."/>
            <person name="Op den Camp H."/>
            <person name="Overmann J."/>
            <person name="Amann R."/>
            <person name="Jetten M.S.M."/>
            <person name="Mascher T."/>
            <person name="Medema M.H."/>
            <person name="Devos D.P."/>
            <person name="Kaster A.-K."/>
            <person name="Ovreas L."/>
            <person name="Rohde M."/>
            <person name="Galperin M.Y."/>
            <person name="Jogler C."/>
        </authorList>
    </citation>
    <scope>NUCLEOTIDE SEQUENCE [LARGE SCALE GENOMIC DNA]</scope>
    <source>
        <strain evidence="3 4">V202</strain>
    </source>
</reference>
<keyword evidence="2" id="KW-0812">Transmembrane</keyword>
<evidence type="ECO:0000313" key="3">
    <source>
        <dbReference type="EMBL" id="QDU09622.1"/>
    </source>
</evidence>
<evidence type="ECO:0000313" key="4">
    <source>
        <dbReference type="Proteomes" id="UP000318384"/>
    </source>
</evidence>
<keyword evidence="2" id="KW-1133">Transmembrane helix</keyword>
<evidence type="ECO:0000256" key="2">
    <source>
        <dbReference type="SAM" id="Phobius"/>
    </source>
</evidence>
<sequence length="271" mass="30270">MQAENPNTKRVNARGNQIEGPFSTDNCDSQNNGETDQSDIYWGLGILSAILIGLVWFFGWTNFIWGVGWIAIILLGLGSFLLGCTAIGKIKKGEQGYDALIPALICVFIAFVVYNRYLPTNSSDPAKMATLNYWNAVPKCLDSGGHRIQNRKEIMDYFDRYATRIEQLPTENVDPIAVEWGLEVARSFRSVVRHCQESSTQEQQLFIRSFVNGYSGNIIGGLADISGTLAENDARSNDVINNLNYVLNQRSSQVRSKLTEKHGIQFSSISW</sequence>
<feature type="transmembrane region" description="Helical" evidence="2">
    <location>
        <begin position="64"/>
        <end position="87"/>
    </location>
</feature>
<feature type="compositionally biased region" description="Polar residues" evidence="1">
    <location>
        <begin position="1"/>
        <end position="10"/>
    </location>
</feature>
<dbReference type="Proteomes" id="UP000318384">
    <property type="component" value="Chromosome"/>
</dbReference>
<feature type="transmembrane region" description="Helical" evidence="2">
    <location>
        <begin position="40"/>
        <end position="58"/>
    </location>
</feature>
<dbReference type="AlphaFoldDB" id="A0A517WWP5"/>
<feature type="region of interest" description="Disordered" evidence="1">
    <location>
        <begin position="1"/>
        <end position="32"/>
    </location>
</feature>